<dbReference type="EMBL" id="JBICCN010000254">
    <property type="protein sequence ID" value="KAL3083468.1"/>
    <property type="molecule type" value="Genomic_DNA"/>
</dbReference>
<dbReference type="InterPro" id="IPR002867">
    <property type="entry name" value="IBR_dom"/>
</dbReference>
<dbReference type="Proteomes" id="UP001620645">
    <property type="component" value="Unassembled WGS sequence"/>
</dbReference>
<protein>
    <recommendedName>
        <fullName evidence="5">IBR domain-containing protein</fullName>
    </recommendedName>
</protein>
<dbReference type="AlphaFoldDB" id="A0ABD2J458"/>
<keyword evidence="3" id="KW-0833">Ubl conjugation pathway</keyword>
<proteinExistence type="predicted"/>
<evidence type="ECO:0000256" key="3">
    <source>
        <dbReference type="ARBA" id="ARBA00022786"/>
    </source>
</evidence>
<organism evidence="6 7">
    <name type="scientific">Heterodera schachtii</name>
    <name type="common">Sugarbeet cyst nematode worm</name>
    <name type="synonym">Tylenchus schachtii</name>
    <dbReference type="NCBI Taxonomy" id="97005"/>
    <lineage>
        <taxon>Eukaryota</taxon>
        <taxon>Metazoa</taxon>
        <taxon>Ecdysozoa</taxon>
        <taxon>Nematoda</taxon>
        <taxon>Chromadorea</taxon>
        <taxon>Rhabditida</taxon>
        <taxon>Tylenchina</taxon>
        <taxon>Tylenchomorpha</taxon>
        <taxon>Tylenchoidea</taxon>
        <taxon>Heteroderidae</taxon>
        <taxon>Heteroderinae</taxon>
        <taxon>Heterodera</taxon>
    </lineage>
</organism>
<evidence type="ECO:0000256" key="1">
    <source>
        <dbReference type="ARBA" id="ARBA00022723"/>
    </source>
</evidence>
<keyword evidence="7" id="KW-1185">Reference proteome</keyword>
<reference evidence="6 7" key="1">
    <citation type="submission" date="2024-10" db="EMBL/GenBank/DDBJ databases">
        <authorList>
            <person name="Kim D."/>
        </authorList>
    </citation>
    <scope>NUCLEOTIDE SEQUENCE [LARGE SCALE GENOMIC DNA]</scope>
    <source>
        <strain evidence="6">Taebaek</strain>
    </source>
</reference>
<keyword evidence="1" id="KW-0479">Metal-binding</keyword>
<dbReference type="GO" id="GO:0008270">
    <property type="term" value="F:zinc ion binding"/>
    <property type="evidence" value="ECO:0007669"/>
    <property type="project" value="UniProtKB-KW"/>
</dbReference>
<evidence type="ECO:0000259" key="5">
    <source>
        <dbReference type="Pfam" id="PF01485"/>
    </source>
</evidence>
<accession>A0ABD2J458</accession>
<gene>
    <name evidence="6" type="ORF">niasHS_011270</name>
</gene>
<feature type="domain" description="IBR" evidence="5">
    <location>
        <begin position="39"/>
        <end position="88"/>
    </location>
</feature>
<keyword evidence="4" id="KW-0862">Zinc</keyword>
<keyword evidence="2" id="KW-0863">Zinc-finger</keyword>
<evidence type="ECO:0000256" key="2">
    <source>
        <dbReference type="ARBA" id="ARBA00022771"/>
    </source>
</evidence>
<name>A0ABD2J458_HETSC</name>
<comment type="caution">
    <text evidence="6">The sequence shown here is derived from an EMBL/GenBank/DDBJ whole genome shotgun (WGS) entry which is preliminary data.</text>
</comment>
<evidence type="ECO:0000256" key="4">
    <source>
        <dbReference type="ARBA" id="ARBA00022833"/>
    </source>
</evidence>
<sequence length="121" mass="13790">MRAFFVSETGVAIFEEMIQKQTVALPCICCATFVEEEFELAIKTLVQRNPLFKSCPESTCTHFIKVNKAEPCIIKCACKRTFCFACTKLTIMESTKFYFLIPRNHMAQSVVHYSPCGKQSQ</sequence>
<evidence type="ECO:0000313" key="6">
    <source>
        <dbReference type="EMBL" id="KAL3083468.1"/>
    </source>
</evidence>
<evidence type="ECO:0000313" key="7">
    <source>
        <dbReference type="Proteomes" id="UP001620645"/>
    </source>
</evidence>
<dbReference type="Pfam" id="PF01485">
    <property type="entry name" value="IBR"/>
    <property type="match status" value="1"/>
</dbReference>